<dbReference type="Proteomes" id="UP000077521">
    <property type="component" value="Unassembled WGS sequence"/>
</dbReference>
<dbReference type="EMBL" id="LWDF02000062">
    <property type="protein sequence ID" value="KAE8258650.1"/>
    <property type="molecule type" value="Genomic_DNA"/>
</dbReference>
<dbReference type="SUPFAM" id="SSF48452">
    <property type="entry name" value="TPR-like"/>
    <property type="match status" value="1"/>
</dbReference>
<evidence type="ECO:0000313" key="1">
    <source>
        <dbReference type="EMBL" id="KAE8258650.1"/>
    </source>
</evidence>
<dbReference type="AlphaFoldDB" id="A0A177TED0"/>
<reference evidence="1" key="2">
    <citation type="journal article" date="2019" name="IMA Fungus">
        <title>Genome sequencing and comparison of five Tilletia species to identify candidate genes for the detection of regulated species infecting wheat.</title>
        <authorList>
            <person name="Nguyen H.D.T."/>
            <person name="Sultana T."/>
            <person name="Kesanakurti P."/>
            <person name="Hambleton S."/>
        </authorList>
    </citation>
    <scope>NUCLEOTIDE SEQUENCE</scope>
    <source>
        <strain evidence="1">DAOMC 236416</strain>
    </source>
</reference>
<dbReference type="Gene3D" id="1.25.40.10">
    <property type="entry name" value="Tetratricopeptide repeat domain"/>
    <property type="match status" value="1"/>
</dbReference>
<comment type="caution">
    <text evidence="1">The sequence shown here is derived from an EMBL/GenBank/DDBJ whole genome shotgun (WGS) entry which is preliminary data.</text>
</comment>
<organism evidence="1 2">
    <name type="scientific">Tilletia indica</name>
    <dbReference type="NCBI Taxonomy" id="43049"/>
    <lineage>
        <taxon>Eukaryota</taxon>
        <taxon>Fungi</taxon>
        <taxon>Dikarya</taxon>
        <taxon>Basidiomycota</taxon>
        <taxon>Ustilaginomycotina</taxon>
        <taxon>Exobasidiomycetes</taxon>
        <taxon>Tilletiales</taxon>
        <taxon>Tilletiaceae</taxon>
        <taxon>Tilletia</taxon>
    </lineage>
</organism>
<sequence>MTANPNHQAILAAIVRGDHTKDVPVRTTSYGTATYSGKDWGRDYNKSGKVSIADVDKETWRKPAPEEPYVDSDFSVDCKECAFTFNGRRGKKRYPSCGAGYFNARVHRTDFQKKGQDFLERIISPKAVLQTVWDQSVKAPEAVAKAYEVAAVQASHRGDSDTVKVGLKLVPEIFKWTAKSTALEKQGSDLCLQIIGYLNWLMEHESQVASAIALHRGQYLFPMIFSLIKGYMLKIRAAFYKPQHCRSVCKGHRERASAAALEHGKSLSDMFFLAKARLELGTLNPVGEVVLPAQQPPVTLMCEALSQHFKTQLRQVLKTIRERTMFDAHIPDVATLVTVLPFLRGVTATEPQTVGRKRTHDGEPKENIEPGEEIANVQVQELVSALPAETDISKFKSLDGKSIGKLVDAHRSRAHSIINRTLHTSFDSVEVTVSLIHNILLSLCRNEHWQETASIAEHLIFTLREAIEASTVASGSSSPSPVLSKSLALVLGTKAVALRKSARASQGAVAAKEGASILRTLHSDGKFGRELLTLALLEVEASCCYINSSAPSAINNAISAAEEAVKVCRQAVGNGNLAVQAKPILARALVLQAQALTGGNRGDEAQASSGDGIALYRELVIKDPGLYEVQLAGALCHRADMYRNQEPLKQAQPFMEALRLYDGQRSRWAALSTDFRFRDNLPTYEQERSLITFALQKSAVDCAQKASAQAFKMNDFDCALRFAKFSEALNLINVISAKDVRTTQVHHLANALCTSGYSNLMMNRPQAAVDDLSKALKIYRYTPLAVSGTSESLDVRARAWLGAAYCLLGHQDWATEYVSKVVREIRDGPEAFHRSGTTKDNRENGETGSTVLCQLLVFQAGVQIRGGQLEQAETSLTEALTKRPYSERRVIEGDYEKTALILKARVLQAGGRLEEATEALENAKIVEGRDFGYLFTVSGAP</sequence>
<protein>
    <submittedName>
        <fullName evidence="1">Uncharacterized protein</fullName>
    </submittedName>
</protein>
<dbReference type="InterPro" id="IPR011990">
    <property type="entry name" value="TPR-like_helical_dom_sf"/>
</dbReference>
<evidence type="ECO:0000313" key="2">
    <source>
        <dbReference type="Proteomes" id="UP000077521"/>
    </source>
</evidence>
<gene>
    <name evidence="1" type="ORF">A4X13_0g1546</name>
</gene>
<proteinExistence type="predicted"/>
<keyword evidence="2" id="KW-1185">Reference proteome</keyword>
<reference evidence="1" key="1">
    <citation type="submission" date="2016-04" db="EMBL/GenBank/DDBJ databases">
        <authorList>
            <person name="Nguyen H.D."/>
            <person name="Samba Siva P."/>
            <person name="Cullis J."/>
            <person name="Levesque C.A."/>
            <person name="Hambleton S."/>
        </authorList>
    </citation>
    <scope>NUCLEOTIDE SEQUENCE</scope>
    <source>
        <strain evidence="1">DAOMC 236416</strain>
    </source>
</reference>
<name>A0A177TED0_9BASI</name>
<accession>A0A177TED0</accession>